<evidence type="ECO:0000256" key="2">
    <source>
        <dbReference type="SAM" id="SignalP"/>
    </source>
</evidence>
<dbReference type="OrthoDB" id="8756280at2"/>
<evidence type="ECO:0000256" key="1">
    <source>
        <dbReference type="SAM" id="MobiDB-lite"/>
    </source>
</evidence>
<feature type="signal peptide" evidence="2">
    <location>
        <begin position="1"/>
        <end position="21"/>
    </location>
</feature>
<evidence type="ECO:0008006" key="5">
    <source>
        <dbReference type="Google" id="ProtNLM"/>
    </source>
</evidence>
<evidence type="ECO:0000313" key="3">
    <source>
        <dbReference type="EMBL" id="TCS37519.1"/>
    </source>
</evidence>
<proteinExistence type="predicted"/>
<accession>A0A4R3I107</accession>
<sequence length="136" mass="14488">MMIRGVIFLALLVQCPLSAQAADDEPERAAARPARPSGSPSQQEPPQPRRRVPAIVPPTVTPPGSTTLWPMSRPSTTQPSRPAPSMQPDRPATVTGCDPVGCWDGSGNRYNSGGGTTYLNKAGKLCTRNGAWMQCF</sequence>
<gene>
    <name evidence="3" type="ORF">EDC30_104323</name>
</gene>
<dbReference type="RefSeq" id="WP_132258454.1">
    <property type="nucleotide sequence ID" value="NZ_SLZQ01000004.1"/>
</dbReference>
<dbReference type="Proteomes" id="UP000295382">
    <property type="component" value="Unassembled WGS sequence"/>
</dbReference>
<feature type="compositionally biased region" description="Low complexity" evidence="1">
    <location>
        <begin position="31"/>
        <end position="44"/>
    </location>
</feature>
<name>A0A4R3I107_PAULE</name>
<dbReference type="AlphaFoldDB" id="A0A4R3I107"/>
<keyword evidence="2" id="KW-0732">Signal</keyword>
<reference evidence="3 4" key="1">
    <citation type="submission" date="2019-03" db="EMBL/GenBank/DDBJ databases">
        <title>Genomic Encyclopedia of Type Strains, Phase IV (KMG-IV): sequencing the most valuable type-strain genomes for metagenomic binning, comparative biology and taxonomic classification.</title>
        <authorList>
            <person name="Goeker M."/>
        </authorList>
    </citation>
    <scope>NUCLEOTIDE SEQUENCE [LARGE SCALE GENOMIC DNA]</scope>
    <source>
        <strain evidence="3 4">DSM 7445</strain>
    </source>
</reference>
<dbReference type="EMBL" id="SLZQ01000004">
    <property type="protein sequence ID" value="TCS37519.1"/>
    <property type="molecule type" value="Genomic_DNA"/>
</dbReference>
<feature type="region of interest" description="Disordered" evidence="1">
    <location>
        <begin position="23"/>
        <end position="93"/>
    </location>
</feature>
<feature type="chain" id="PRO_5020942332" description="Lipoprotein" evidence="2">
    <location>
        <begin position="22"/>
        <end position="136"/>
    </location>
</feature>
<evidence type="ECO:0000313" key="4">
    <source>
        <dbReference type="Proteomes" id="UP000295382"/>
    </source>
</evidence>
<organism evidence="3 4">
    <name type="scientific">Paucimonas lemoignei</name>
    <name type="common">Pseudomonas lemoignei</name>
    <dbReference type="NCBI Taxonomy" id="29443"/>
    <lineage>
        <taxon>Bacteria</taxon>
        <taxon>Pseudomonadati</taxon>
        <taxon>Pseudomonadota</taxon>
        <taxon>Betaproteobacteria</taxon>
        <taxon>Burkholderiales</taxon>
        <taxon>Burkholderiaceae</taxon>
        <taxon>Paucimonas</taxon>
    </lineage>
</organism>
<keyword evidence="4" id="KW-1185">Reference proteome</keyword>
<comment type="caution">
    <text evidence="3">The sequence shown here is derived from an EMBL/GenBank/DDBJ whole genome shotgun (WGS) entry which is preliminary data.</text>
</comment>
<protein>
    <recommendedName>
        <fullName evidence="5">Lipoprotein</fullName>
    </recommendedName>
</protein>